<reference evidence="4" key="1">
    <citation type="journal article" date="2019" name="Int. J. Syst. Evol. Microbiol.">
        <title>The Global Catalogue of Microorganisms (GCM) 10K type strain sequencing project: providing services to taxonomists for standard genome sequencing and annotation.</title>
        <authorList>
            <consortium name="The Broad Institute Genomics Platform"/>
            <consortium name="The Broad Institute Genome Sequencing Center for Infectious Disease"/>
            <person name="Wu L."/>
            <person name="Ma J."/>
        </authorList>
    </citation>
    <scope>NUCLEOTIDE SEQUENCE [LARGE SCALE GENOMIC DNA]</scope>
    <source>
        <strain evidence="4">XZYJT-10</strain>
    </source>
</reference>
<dbReference type="InterPro" id="IPR051884">
    <property type="entry name" value="Bis(5'-adenosyl)-TPase_reg"/>
</dbReference>
<dbReference type="GO" id="GO:0008168">
    <property type="term" value="F:methyltransferase activity"/>
    <property type="evidence" value="ECO:0007669"/>
    <property type="project" value="UniProtKB-KW"/>
</dbReference>
<evidence type="ECO:0000256" key="1">
    <source>
        <dbReference type="PROSITE-ProRule" id="PRU00464"/>
    </source>
</evidence>
<dbReference type="GO" id="GO:0032259">
    <property type="term" value="P:methylation"/>
    <property type="evidence" value="ECO:0007669"/>
    <property type="project" value="UniProtKB-KW"/>
</dbReference>
<dbReference type="Pfam" id="PF01230">
    <property type="entry name" value="HIT"/>
    <property type="match status" value="1"/>
</dbReference>
<evidence type="ECO:0000259" key="2">
    <source>
        <dbReference type="PROSITE" id="PS51084"/>
    </source>
</evidence>
<organism evidence="3 4">
    <name type="scientific">Paractinoplanes rhizophilus</name>
    <dbReference type="NCBI Taxonomy" id="1416877"/>
    <lineage>
        <taxon>Bacteria</taxon>
        <taxon>Bacillati</taxon>
        <taxon>Actinomycetota</taxon>
        <taxon>Actinomycetes</taxon>
        <taxon>Micromonosporales</taxon>
        <taxon>Micromonosporaceae</taxon>
        <taxon>Paractinoplanes</taxon>
    </lineage>
</organism>
<proteinExistence type="predicted"/>
<accession>A0ABW2HTU5</accession>
<protein>
    <submittedName>
        <fullName evidence="3">HIT family protein</fullName>
        <ecNumber evidence="3">2.1.1.-</ecNumber>
    </submittedName>
</protein>
<keyword evidence="3" id="KW-0489">Methyltransferase</keyword>
<dbReference type="Proteomes" id="UP001596548">
    <property type="component" value="Unassembled WGS sequence"/>
</dbReference>
<name>A0ABW2HTU5_9ACTN</name>
<feature type="short sequence motif" description="Histidine triad motif" evidence="1">
    <location>
        <begin position="93"/>
        <end position="97"/>
    </location>
</feature>
<dbReference type="PANTHER" id="PTHR46243:SF1">
    <property type="entry name" value="BIS(5'-ADENOSYL)-TRIPHOSPHATASE"/>
    <property type="match status" value="1"/>
</dbReference>
<dbReference type="PROSITE" id="PS51084">
    <property type="entry name" value="HIT_2"/>
    <property type="match status" value="1"/>
</dbReference>
<dbReference type="InterPro" id="IPR036265">
    <property type="entry name" value="HIT-like_sf"/>
</dbReference>
<dbReference type="InterPro" id="IPR011146">
    <property type="entry name" value="HIT-like"/>
</dbReference>
<gene>
    <name evidence="3" type="ORF">ACFQS1_19805</name>
</gene>
<feature type="domain" description="HIT" evidence="2">
    <location>
        <begin position="1"/>
        <end position="108"/>
    </location>
</feature>
<keyword evidence="3" id="KW-0808">Transferase</keyword>
<evidence type="ECO:0000313" key="3">
    <source>
        <dbReference type="EMBL" id="MFC7276244.1"/>
    </source>
</evidence>
<sequence>MTRLPCCSTWDGNTLIHETTTMRAVLDGHPVAPGHALVYPIRHVDRLVDLTGQEVIDALYLIEVAQHAADVHEAEDFTIAVNDGPLAGRTVPHLHVHVIPRRAGDVPDPRGGVRRLLVPDMTQDPWITREGS</sequence>
<keyword evidence="4" id="KW-1185">Reference proteome</keyword>
<evidence type="ECO:0000313" key="4">
    <source>
        <dbReference type="Proteomes" id="UP001596548"/>
    </source>
</evidence>
<dbReference type="EC" id="2.1.1.-" evidence="3"/>
<dbReference type="PANTHER" id="PTHR46243">
    <property type="entry name" value="BIS(5'-ADENOSYL)-TRIPHOSPHATASE"/>
    <property type="match status" value="1"/>
</dbReference>
<dbReference type="EMBL" id="JBHTBJ010000013">
    <property type="protein sequence ID" value="MFC7276244.1"/>
    <property type="molecule type" value="Genomic_DNA"/>
</dbReference>
<dbReference type="RefSeq" id="WP_378970304.1">
    <property type="nucleotide sequence ID" value="NZ_JBHTBJ010000013.1"/>
</dbReference>
<comment type="caution">
    <text evidence="3">The sequence shown here is derived from an EMBL/GenBank/DDBJ whole genome shotgun (WGS) entry which is preliminary data.</text>
</comment>
<dbReference type="Gene3D" id="3.30.428.10">
    <property type="entry name" value="HIT-like"/>
    <property type="match status" value="1"/>
</dbReference>
<dbReference type="SUPFAM" id="SSF54197">
    <property type="entry name" value="HIT-like"/>
    <property type="match status" value="1"/>
</dbReference>